<organism evidence="1 2">
    <name type="scientific">Francisella opportunistica</name>
    <dbReference type="NCBI Taxonomy" id="2016517"/>
    <lineage>
        <taxon>Bacteria</taxon>
        <taxon>Pseudomonadati</taxon>
        <taxon>Pseudomonadota</taxon>
        <taxon>Gammaproteobacteria</taxon>
        <taxon>Thiotrichales</taxon>
        <taxon>Francisellaceae</taxon>
        <taxon>Francisella</taxon>
    </lineage>
</organism>
<dbReference type="InterPro" id="IPR041881">
    <property type="entry name" value="PqqD_sf"/>
</dbReference>
<dbReference type="AlphaFoldDB" id="A0A345JRM2"/>
<dbReference type="Gene3D" id="1.10.10.1150">
    <property type="entry name" value="Coenzyme PQQ synthesis protein D (PqqD)"/>
    <property type="match status" value="1"/>
</dbReference>
<keyword evidence="2" id="KW-1185">Reference proteome</keyword>
<accession>A0A345JRM2</accession>
<reference evidence="1 2" key="1">
    <citation type="submission" date="2017-07" db="EMBL/GenBank/DDBJ databases">
        <title>Complete genome sequences and comparative analysis of the novel pathogen Francisella opportunistica.</title>
        <authorList>
            <person name="Dietrich E.A."/>
            <person name="Kingry L.C."/>
            <person name="Petersen J.M."/>
        </authorList>
    </citation>
    <scope>NUCLEOTIDE SEQUENCE [LARGE SCALE GENOMIC DNA]</scope>
    <source>
        <strain evidence="1 2">14-2155</strain>
    </source>
</reference>
<dbReference type="Pfam" id="PF05402">
    <property type="entry name" value="PqqD"/>
    <property type="match status" value="1"/>
</dbReference>
<gene>
    <name evidence="1" type="ORF">CGC43_04910</name>
</gene>
<evidence type="ECO:0000313" key="1">
    <source>
        <dbReference type="EMBL" id="AXH29968.1"/>
    </source>
</evidence>
<evidence type="ECO:0000313" key="2">
    <source>
        <dbReference type="Proteomes" id="UP000253862"/>
    </source>
</evidence>
<sequence length="94" mass="11150">MNKINLKDKISRNNDFYSSEIDNELIMMDISNNNFYTTGEIGNRIWELLEFETSCEDICQQLCQEYDISVERCQQDTLNFLNQLLDKKAIQVKK</sequence>
<dbReference type="EMBL" id="CP022375">
    <property type="protein sequence ID" value="AXH29968.1"/>
    <property type="molecule type" value="Genomic_DNA"/>
</dbReference>
<protein>
    <submittedName>
        <fullName evidence="1">PqqD family protein</fullName>
    </submittedName>
</protein>
<dbReference type="Proteomes" id="UP000253862">
    <property type="component" value="Chromosome"/>
</dbReference>
<name>A0A345JRM2_9GAMM</name>
<proteinExistence type="predicted"/>
<dbReference type="RefSeq" id="WP_071629239.1">
    <property type="nucleotide sequence ID" value="NZ_CP022375.1"/>
</dbReference>
<dbReference type="InterPro" id="IPR008792">
    <property type="entry name" value="PQQD"/>
</dbReference>